<dbReference type="InterPro" id="IPR015797">
    <property type="entry name" value="NUDIX_hydrolase-like_dom_sf"/>
</dbReference>
<reference evidence="4 5" key="1">
    <citation type="journal article" date="2016" name="Genome Biol. Evol.">
        <title>Divergent and convergent evolution of fungal pathogenicity.</title>
        <authorList>
            <person name="Shang Y."/>
            <person name="Xiao G."/>
            <person name="Zheng P."/>
            <person name="Cen K."/>
            <person name="Zhan S."/>
            <person name="Wang C."/>
        </authorList>
    </citation>
    <scope>NUCLEOTIDE SEQUENCE [LARGE SCALE GENOMIC DNA]</scope>
    <source>
        <strain evidence="4 5">RCEF 4871</strain>
    </source>
</reference>
<organism evidence="4 5">
    <name type="scientific">Metarhizium rileyi (strain RCEF 4871)</name>
    <name type="common">Nomuraea rileyi</name>
    <dbReference type="NCBI Taxonomy" id="1649241"/>
    <lineage>
        <taxon>Eukaryota</taxon>
        <taxon>Fungi</taxon>
        <taxon>Dikarya</taxon>
        <taxon>Ascomycota</taxon>
        <taxon>Pezizomycotina</taxon>
        <taxon>Sordariomycetes</taxon>
        <taxon>Hypocreomycetidae</taxon>
        <taxon>Hypocreales</taxon>
        <taxon>Clavicipitaceae</taxon>
        <taxon>Metarhizium</taxon>
    </lineage>
</organism>
<keyword evidence="1" id="KW-0175">Coiled coil</keyword>
<sequence>MSGITDKVGVTEEDKRMILQRQAREVALPCGRIVWLDSDELKSHKRAPEFTGVRTGTCCPVVGATEEIVCAIRAGSHGAGGHHDPGETIEQCGERETREETGIKARRVEVFGKTYDNFATNQGGLRHYITYYSQVFKEDLQAKPEISEEEKKKILGLIDLSPNDLELLYELAPHMLFLPLKHLFEIMPNWALECVQRETGKEFAPTNLGGAFGSERERKLKDLKSILSKFRDIIEKSGDRASTDLFQPFVKNVDKLEAIIHVKLLVVTPYYLQDRHAQRTTLTTTRLVCQPAISHHNPWLRPVSASVPLRTWHEPPLLTAWQLLQHACIMSTLSEPRRPRLLPHNRKLRHLKGLSLRNLSFAPASLHTADDAAILGSPSKLGMLRETRGHLHSSRSSDSLRRDSLRLEQRRPPAQARRTSLSLAHANPSTRQKKLEALVEDSVGDVFFSLHVAESEEPVYISEVRNRSANFNFRFFDLSADGSPNSRSCTVSIRVWAKRPQQSSWIFLLEDFVDLRRLNFIGTLIDRQFPPNALVFHLEDGMYSLDFPTKTADPKHAPPATTSSYNALMKLANLENSIQDAISTQRRIMHQIGQILQKSPADPTPAACQEVALAEKFVATQKRVNKTAEKRRDELLESLKSRREAISKGREAQAVAENDIANNREKLAASIELLRKTEQQIRGQRRRICSELSDIFPIVPIPNAPPLSFQICSLPLPNSTYDAATAKAINEDVLSAALGLVAMLTRHLQFYLSYPLPYPLSAYGSRSYARDDISHIPERQPQRREFPLYLPRGGSTIGQWRFEYGWFLLNKNIEVLCASQGLKVVDIRHSLPNLKYLLYVCSAGTDQVPERKKGGVRGLWAGRIRSRMGAMADVESSSSRRGSLDSEMTNQHGEALRTAAMQVDADADAAWGADSGVGLLPFHDDARLTLRTKGLRENIAE</sequence>
<dbReference type="Pfam" id="PF17649">
    <property type="entry name" value="VPS38"/>
    <property type="match status" value="1"/>
</dbReference>
<dbReference type="GO" id="GO:0035493">
    <property type="term" value="P:SNARE complex assembly"/>
    <property type="evidence" value="ECO:0007669"/>
    <property type="project" value="TreeGrafter"/>
</dbReference>
<accession>A0A162J7Q9</accession>
<feature type="region of interest" description="Disordered" evidence="2">
    <location>
        <begin position="387"/>
        <end position="421"/>
    </location>
</feature>
<feature type="region of interest" description="Disordered" evidence="2">
    <location>
        <begin position="77"/>
        <end position="98"/>
    </location>
</feature>
<evidence type="ECO:0000259" key="3">
    <source>
        <dbReference type="PROSITE" id="PS51462"/>
    </source>
</evidence>
<dbReference type="Proteomes" id="UP000243498">
    <property type="component" value="Unassembled WGS sequence"/>
</dbReference>
<gene>
    <name evidence="4" type="ORF">NOR_05686</name>
</gene>
<dbReference type="STRING" id="1081105.A0A162J7Q9"/>
<dbReference type="PANTHER" id="PTHR15157">
    <property type="entry name" value="UV RADIATION RESISTANCE-ASSOCIATED GENE PROTEIN"/>
    <property type="match status" value="1"/>
</dbReference>
<dbReference type="InterPro" id="IPR000086">
    <property type="entry name" value="NUDIX_hydrolase_dom"/>
</dbReference>
<feature type="compositionally biased region" description="Basic and acidic residues" evidence="2">
    <location>
        <begin position="81"/>
        <end position="98"/>
    </location>
</feature>
<dbReference type="Gene3D" id="3.90.79.10">
    <property type="entry name" value="Nucleoside Triphosphate Pyrophosphohydrolase"/>
    <property type="match status" value="1"/>
</dbReference>
<feature type="domain" description="Nudix hydrolase" evidence="3">
    <location>
        <begin position="1"/>
        <end position="182"/>
    </location>
</feature>
<comment type="caution">
    <text evidence="4">The sequence shown here is derived from an EMBL/GenBank/DDBJ whole genome shotgun (WGS) entry which is preliminary data.</text>
</comment>
<dbReference type="SUPFAM" id="SSF55811">
    <property type="entry name" value="Nudix"/>
    <property type="match status" value="1"/>
</dbReference>
<dbReference type="EMBL" id="AZHC01000018">
    <property type="protein sequence ID" value="OAA40598.1"/>
    <property type="molecule type" value="Genomic_DNA"/>
</dbReference>
<dbReference type="GO" id="GO:0000323">
    <property type="term" value="C:lytic vacuole"/>
    <property type="evidence" value="ECO:0007669"/>
    <property type="project" value="TreeGrafter"/>
</dbReference>
<dbReference type="AlphaFoldDB" id="A0A162J7Q9"/>
<proteinExistence type="predicted"/>
<evidence type="ECO:0000256" key="1">
    <source>
        <dbReference type="ARBA" id="ARBA00023054"/>
    </source>
</evidence>
<protein>
    <submittedName>
        <fullName evidence="4">P63 related protein</fullName>
    </submittedName>
</protein>
<dbReference type="Pfam" id="PF00293">
    <property type="entry name" value="NUDIX"/>
    <property type="match status" value="1"/>
</dbReference>
<dbReference type="OrthoDB" id="72772at2759"/>
<dbReference type="PANTHER" id="PTHR15157:SF5">
    <property type="entry name" value="UV RADIATION RESISTANCE-ASSOCIATED GENE PROTEIN"/>
    <property type="match status" value="1"/>
</dbReference>
<evidence type="ECO:0000313" key="4">
    <source>
        <dbReference type="EMBL" id="OAA40598.1"/>
    </source>
</evidence>
<feature type="compositionally biased region" description="Basic and acidic residues" evidence="2">
    <location>
        <begin position="398"/>
        <end position="411"/>
    </location>
</feature>
<feature type="region of interest" description="Disordered" evidence="2">
    <location>
        <begin position="871"/>
        <end position="890"/>
    </location>
</feature>
<dbReference type="GO" id="GO:0034272">
    <property type="term" value="C:phosphatidylinositol 3-kinase complex, class III, type II"/>
    <property type="evidence" value="ECO:0007669"/>
    <property type="project" value="InterPro"/>
</dbReference>
<name>A0A162J7Q9_METRR</name>
<dbReference type="PROSITE" id="PS51462">
    <property type="entry name" value="NUDIX"/>
    <property type="match status" value="1"/>
</dbReference>
<dbReference type="InterPro" id="IPR040939">
    <property type="entry name" value="Vps38"/>
</dbReference>
<evidence type="ECO:0000256" key="2">
    <source>
        <dbReference type="SAM" id="MobiDB-lite"/>
    </source>
</evidence>
<keyword evidence="5" id="KW-1185">Reference proteome</keyword>
<dbReference type="GO" id="GO:0005768">
    <property type="term" value="C:endosome"/>
    <property type="evidence" value="ECO:0007669"/>
    <property type="project" value="TreeGrafter"/>
</dbReference>
<evidence type="ECO:0000313" key="5">
    <source>
        <dbReference type="Proteomes" id="UP000243498"/>
    </source>
</evidence>
<dbReference type="GO" id="GO:0000149">
    <property type="term" value="F:SNARE binding"/>
    <property type="evidence" value="ECO:0007669"/>
    <property type="project" value="TreeGrafter"/>
</dbReference>